<dbReference type="AlphaFoldDB" id="A0AAD5PCF4"/>
<comment type="caution">
    <text evidence="1">The sequence shown here is derived from an EMBL/GenBank/DDBJ whole genome shotgun (WGS) entry which is preliminary data.</text>
</comment>
<evidence type="ECO:0000313" key="1">
    <source>
        <dbReference type="EMBL" id="KAI9257331.1"/>
    </source>
</evidence>
<protein>
    <submittedName>
        <fullName evidence="1">Uncharacterized protein</fullName>
    </submittedName>
</protein>
<accession>A0AAD5PCF4</accession>
<evidence type="ECO:0000313" key="2">
    <source>
        <dbReference type="Proteomes" id="UP001209540"/>
    </source>
</evidence>
<proteinExistence type="predicted"/>
<sequence length="160" mass="18232">MGFVSIPSSSSATEKKASASSRSYCHETSAQKLHASISFVRCLHQAKAIVGELENLHHSIDVFVTPSMISSIQAYLDTTFNKFIRLCKSLHILLERMYTQSYINNNRFESFKLDIATEWKRASHIRSATTHLLHHAMTRQQLQCSSPINHENNDNNNDHE</sequence>
<keyword evidence="2" id="KW-1185">Reference proteome</keyword>
<reference evidence="1" key="1">
    <citation type="journal article" date="2022" name="IScience">
        <title>Evolution of zygomycete secretomes and the origins of terrestrial fungal ecologies.</title>
        <authorList>
            <person name="Chang Y."/>
            <person name="Wang Y."/>
            <person name="Mondo S."/>
            <person name="Ahrendt S."/>
            <person name="Andreopoulos W."/>
            <person name="Barry K."/>
            <person name="Beard J."/>
            <person name="Benny G.L."/>
            <person name="Blankenship S."/>
            <person name="Bonito G."/>
            <person name="Cuomo C."/>
            <person name="Desiro A."/>
            <person name="Gervers K.A."/>
            <person name="Hundley H."/>
            <person name="Kuo A."/>
            <person name="LaButti K."/>
            <person name="Lang B.F."/>
            <person name="Lipzen A."/>
            <person name="O'Donnell K."/>
            <person name="Pangilinan J."/>
            <person name="Reynolds N."/>
            <person name="Sandor L."/>
            <person name="Smith M.E."/>
            <person name="Tsang A."/>
            <person name="Grigoriev I.V."/>
            <person name="Stajich J.E."/>
            <person name="Spatafora J.W."/>
        </authorList>
    </citation>
    <scope>NUCLEOTIDE SEQUENCE</scope>
    <source>
        <strain evidence="1">RSA 2281</strain>
    </source>
</reference>
<dbReference type="Proteomes" id="UP001209540">
    <property type="component" value="Unassembled WGS sequence"/>
</dbReference>
<gene>
    <name evidence="1" type="ORF">BDA99DRAFT_516172</name>
</gene>
<organism evidence="1 2">
    <name type="scientific">Phascolomyces articulosus</name>
    <dbReference type="NCBI Taxonomy" id="60185"/>
    <lineage>
        <taxon>Eukaryota</taxon>
        <taxon>Fungi</taxon>
        <taxon>Fungi incertae sedis</taxon>
        <taxon>Mucoromycota</taxon>
        <taxon>Mucoromycotina</taxon>
        <taxon>Mucoromycetes</taxon>
        <taxon>Mucorales</taxon>
        <taxon>Lichtheimiaceae</taxon>
        <taxon>Phascolomyces</taxon>
    </lineage>
</organism>
<dbReference type="EMBL" id="JAIXMP010000020">
    <property type="protein sequence ID" value="KAI9257331.1"/>
    <property type="molecule type" value="Genomic_DNA"/>
</dbReference>
<reference evidence="1" key="2">
    <citation type="submission" date="2023-02" db="EMBL/GenBank/DDBJ databases">
        <authorList>
            <consortium name="DOE Joint Genome Institute"/>
            <person name="Mondo S.J."/>
            <person name="Chang Y."/>
            <person name="Wang Y."/>
            <person name="Ahrendt S."/>
            <person name="Andreopoulos W."/>
            <person name="Barry K."/>
            <person name="Beard J."/>
            <person name="Benny G.L."/>
            <person name="Blankenship S."/>
            <person name="Bonito G."/>
            <person name="Cuomo C."/>
            <person name="Desiro A."/>
            <person name="Gervers K.A."/>
            <person name="Hundley H."/>
            <person name="Kuo A."/>
            <person name="LaButti K."/>
            <person name="Lang B.F."/>
            <person name="Lipzen A."/>
            <person name="O'Donnell K."/>
            <person name="Pangilinan J."/>
            <person name="Reynolds N."/>
            <person name="Sandor L."/>
            <person name="Smith M.W."/>
            <person name="Tsang A."/>
            <person name="Grigoriev I.V."/>
            <person name="Stajich J.E."/>
            <person name="Spatafora J.W."/>
        </authorList>
    </citation>
    <scope>NUCLEOTIDE SEQUENCE</scope>
    <source>
        <strain evidence="1">RSA 2281</strain>
    </source>
</reference>
<name>A0AAD5PCF4_9FUNG</name>